<accession>A0A6J4V2Z0</accession>
<feature type="region of interest" description="Disordered" evidence="1">
    <location>
        <begin position="22"/>
        <end position="44"/>
    </location>
</feature>
<gene>
    <name evidence="2" type="ORF">AVDCRST_MAG18-1520</name>
</gene>
<reference evidence="2" key="1">
    <citation type="submission" date="2020-02" db="EMBL/GenBank/DDBJ databases">
        <authorList>
            <person name="Meier V. D."/>
        </authorList>
    </citation>
    <scope>NUCLEOTIDE SEQUENCE</scope>
    <source>
        <strain evidence="2">AVDCRST_MAG18</strain>
    </source>
</reference>
<evidence type="ECO:0000256" key="1">
    <source>
        <dbReference type="SAM" id="MobiDB-lite"/>
    </source>
</evidence>
<organism evidence="2">
    <name type="scientific">uncultured Thermomicrobiales bacterium</name>
    <dbReference type="NCBI Taxonomy" id="1645740"/>
    <lineage>
        <taxon>Bacteria</taxon>
        <taxon>Pseudomonadati</taxon>
        <taxon>Thermomicrobiota</taxon>
        <taxon>Thermomicrobia</taxon>
        <taxon>Thermomicrobiales</taxon>
        <taxon>environmental samples</taxon>
    </lineage>
</organism>
<feature type="non-terminal residue" evidence="2">
    <location>
        <position position="44"/>
    </location>
</feature>
<dbReference type="AlphaFoldDB" id="A0A6J4V2Z0"/>
<evidence type="ECO:0000313" key="2">
    <source>
        <dbReference type="EMBL" id="CAA9566513.1"/>
    </source>
</evidence>
<feature type="non-terminal residue" evidence="2">
    <location>
        <position position="1"/>
    </location>
</feature>
<dbReference type="EMBL" id="CADCWN010000118">
    <property type="protein sequence ID" value="CAA9566513.1"/>
    <property type="molecule type" value="Genomic_DNA"/>
</dbReference>
<proteinExistence type="predicted"/>
<protein>
    <submittedName>
        <fullName evidence="2">Uncharacterized protein</fullName>
    </submittedName>
</protein>
<sequence length="44" mass="4750">WGWCRSSAISRSFACSTRRVPTTRSTMNPAGCVSAARTMPHPPA</sequence>
<name>A0A6J4V2Z0_9BACT</name>